<dbReference type="InterPro" id="IPR015421">
    <property type="entry name" value="PyrdxlP-dep_Trfase_major"/>
</dbReference>
<accession>A0A8J6Y9Y9</accession>
<dbReference type="GO" id="GO:0030170">
    <property type="term" value="F:pyridoxal phosphate binding"/>
    <property type="evidence" value="ECO:0007669"/>
    <property type="project" value="InterPro"/>
</dbReference>
<name>A0A8J6Y9Y9_9BACT</name>
<dbReference type="Proteomes" id="UP000598633">
    <property type="component" value="Unassembled WGS sequence"/>
</dbReference>
<keyword evidence="3" id="KW-0032">Aminotransferase</keyword>
<dbReference type="PANTHER" id="PTHR43795">
    <property type="entry name" value="BIFUNCTIONAL ASPARTATE AMINOTRANSFERASE AND GLUTAMATE/ASPARTATE-PREPHENATE AMINOTRANSFERASE-RELATED"/>
    <property type="match status" value="1"/>
</dbReference>
<evidence type="ECO:0000313" key="4">
    <source>
        <dbReference type="Proteomes" id="UP000598633"/>
    </source>
</evidence>
<dbReference type="CDD" id="cd00609">
    <property type="entry name" value="AAT_like"/>
    <property type="match status" value="1"/>
</dbReference>
<keyword evidence="1" id="KW-0663">Pyridoxal phosphate</keyword>
<protein>
    <submittedName>
        <fullName evidence="3">Pyridoxal phosphate-dependent aminotransferase</fullName>
    </submittedName>
</protein>
<dbReference type="GO" id="GO:0006520">
    <property type="term" value="P:amino acid metabolic process"/>
    <property type="evidence" value="ECO:0007669"/>
    <property type="project" value="TreeGrafter"/>
</dbReference>
<dbReference type="Gene3D" id="3.40.640.10">
    <property type="entry name" value="Type I PLP-dependent aspartate aminotransferase-like (Major domain)"/>
    <property type="match status" value="1"/>
</dbReference>
<dbReference type="PANTHER" id="PTHR43795:SF20">
    <property type="entry name" value="TRYPTOPHAN AMINOTRANSFERASE-RELATED PROTEIN 3"/>
    <property type="match status" value="1"/>
</dbReference>
<evidence type="ECO:0000259" key="2">
    <source>
        <dbReference type="Pfam" id="PF00155"/>
    </source>
</evidence>
<dbReference type="InterPro" id="IPR050478">
    <property type="entry name" value="Ethylene_sulfur-biosynth"/>
</dbReference>
<evidence type="ECO:0000313" key="3">
    <source>
        <dbReference type="EMBL" id="MBD3869935.1"/>
    </source>
</evidence>
<sequence length="478" mass="53648">MTRGERDVRMEVFNSFKQVFASAPIRLMSRTVSEMRAKGYDDLASAIGDLDWRTVPADDPEDPNLRQDWQSMLEAAFEHVDGWLGQLSPHPHGYNLDSIGFPVVTRAWSGLWSTQLGIDFANEAHSPPEIIIFHGGNQALQASLLGISEARRNRVGMDRPATMLVPIPTFSCPMDQMALQGMNVFFLPPGRDNMDPSADDLDQVPDDVEIDGVYLMPVNNPTGRTLPPEQLRAFVDKVLDRWPHAGVILDSVYVRLHPRYRDLLAWYDEDPRYAEAVLIIDSLSKTHGVTGLRSGAILTRSTKLRDGIVRYAQNIMAGPSNAMQAVMMALLAPYALGDDEVASHRIQLQLRIGRHLQRRRRLLLAEAFDRYGELFDSEQPLLPDPEGFDWEGSMYADPRLSERCCKLADDNEVSPAVAFYLETGIAGVPLEGFCRNPNFERHGLVVNGDSARLKEFQEEARNYVRLSFGMTPPPRTAE</sequence>
<proteinExistence type="predicted"/>
<dbReference type="InterPro" id="IPR004839">
    <property type="entry name" value="Aminotransferase_I/II_large"/>
</dbReference>
<evidence type="ECO:0000256" key="1">
    <source>
        <dbReference type="ARBA" id="ARBA00022898"/>
    </source>
</evidence>
<dbReference type="GO" id="GO:0008483">
    <property type="term" value="F:transaminase activity"/>
    <property type="evidence" value="ECO:0007669"/>
    <property type="project" value="UniProtKB-KW"/>
</dbReference>
<dbReference type="Pfam" id="PF00155">
    <property type="entry name" value="Aminotran_1_2"/>
    <property type="match status" value="1"/>
</dbReference>
<feature type="domain" description="Aminotransferase class I/classII large" evidence="2">
    <location>
        <begin position="162"/>
        <end position="351"/>
    </location>
</feature>
<gene>
    <name evidence="3" type="ORF">IFJ97_01080</name>
</gene>
<dbReference type="InterPro" id="IPR015424">
    <property type="entry name" value="PyrdxlP-dep_Trfase"/>
</dbReference>
<dbReference type="AlphaFoldDB" id="A0A8J6Y9Y9"/>
<reference evidence="3 4" key="1">
    <citation type="submission" date="2020-08" db="EMBL/GenBank/DDBJ databases">
        <title>Acidobacteriota in marine sediments use diverse sulfur dissimilation pathways.</title>
        <authorList>
            <person name="Wasmund K."/>
        </authorList>
    </citation>
    <scope>NUCLEOTIDE SEQUENCE [LARGE SCALE GENOMIC DNA]</scope>
    <source>
        <strain evidence="3">MAG AM3-A</strain>
    </source>
</reference>
<organism evidence="3 4">
    <name type="scientific">Candidatus Sulfomarinibacter kjeldsenii</name>
    <dbReference type="NCBI Taxonomy" id="2885994"/>
    <lineage>
        <taxon>Bacteria</taxon>
        <taxon>Pseudomonadati</taxon>
        <taxon>Acidobacteriota</taxon>
        <taxon>Thermoanaerobaculia</taxon>
        <taxon>Thermoanaerobaculales</taxon>
        <taxon>Candidatus Sulfomarinibacteraceae</taxon>
        <taxon>Candidatus Sulfomarinibacter</taxon>
    </lineage>
</organism>
<keyword evidence="3" id="KW-0808">Transferase</keyword>
<dbReference type="SUPFAM" id="SSF53383">
    <property type="entry name" value="PLP-dependent transferases"/>
    <property type="match status" value="1"/>
</dbReference>
<comment type="caution">
    <text evidence="3">The sequence shown here is derived from an EMBL/GenBank/DDBJ whole genome shotgun (WGS) entry which is preliminary data.</text>
</comment>
<dbReference type="EMBL" id="JACXWA010000013">
    <property type="protein sequence ID" value="MBD3869935.1"/>
    <property type="molecule type" value="Genomic_DNA"/>
</dbReference>